<gene>
    <name evidence="3" type="ORF">MNOR_LOCUS20782</name>
</gene>
<dbReference type="Proteomes" id="UP001497623">
    <property type="component" value="Unassembled WGS sequence"/>
</dbReference>
<dbReference type="AlphaFoldDB" id="A0AAV2R5C8"/>
<name>A0AAV2R5C8_MEGNR</name>
<keyword evidence="1" id="KW-1015">Disulfide bond</keyword>
<organism evidence="3 4">
    <name type="scientific">Meganyctiphanes norvegica</name>
    <name type="common">Northern krill</name>
    <name type="synonym">Thysanopoda norvegica</name>
    <dbReference type="NCBI Taxonomy" id="48144"/>
    <lineage>
        <taxon>Eukaryota</taxon>
        <taxon>Metazoa</taxon>
        <taxon>Ecdysozoa</taxon>
        <taxon>Arthropoda</taxon>
        <taxon>Crustacea</taxon>
        <taxon>Multicrustacea</taxon>
        <taxon>Malacostraca</taxon>
        <taxon>Eumalacostraca</taxon>
        <taxon>Eucarida</taxon>
        <taxon>Euphausiacea</taxon>
        <taxon>Euphausiidae</taxon>
        <taxon>Meganyctiphanes</taxon>
    </lineage>
</organism>
<evidence type="ECO:0000313" key="3">
    <source>
        <dbReference type="EMBL" id="CAL4115870.1"/>
    </source>
</evidence>
<comment type="caution">
    <text evidence="1">Lacks conserved residue(s) required for the propagation of feature annotation.</text>
</comment>
<dbReference type="PROSITE" id="PS01186">
    <property type="entry name" value="EGF_2"/>
    <property type="match status" value="1"/>
</dbReference>
<comment type="caution">
    <text evidence="3">The sequence shown here is derived from an EMBL/GenBank/DDBJ whole genome shotgun (WGS) entry which is preliminary data.</text>
</comment>
<reference evidence="3 4" key="1">
    <citation type="submission" date="2024-05" db="EMBL/GenBank/DDBJ databases">
        <authorList>
            <person name="Wallberg A."/>
        </authorList>
    </citation>
    <scope>NUCLEOTIDE SEQUENCE [LARGE SCALE GENOMIC DNA]</scope>
</reference>
<feature type="non-terminal residue" evidence="3">
    <location>
        <position position="1"/>
    </location>
</feature>
<proteinExistence type="predicted"/>
<accession>A0AAV2R5C8</accession>
<dbReference type="EMBL" id="CAXKWB010016283">
    <property type="protein sequence ID" value="CAL4115870.1"/>
    <property type="molecule type" value="Genomic_DNA"/>
</dbReference>
<dbReference type="PROSITE" id="PS00022">
    <property type="entry name" value="EGF_1"/>
    <property type="match status" value="1"/>
</dbReference>
<evidence type="ECO:0000259" key="2">
    <source>
        <dbReference type="PROSITE" id="PS50026"/>
    </source>
</evidence>
<keyword evidence="1" id="KW-0245">EGF-like domain</keyword>
<sequence length="110" mass="12243">DLIENICDEHDCGEGGICVKNSICKNEGMENESCINKPMCECKHGYSGTMCEHVSISVSSNQTIALLLYVINLFKEANNMASNDEDFKHLSPNITSYKKAVMFMFKPLPS</sequence>
<dbReference type="PROSITE" id="PS50026">
    <property type="entry name" value="EGF_3"/>
    <property type="match status" value="1"/>
</dbReference>
<protein>
    <recommendedName>
        <fullName evidence="2">EGF-like domain-containing protein</fullName>
    </recommendedName>
</protein>
<evidence type="ECO:0000313" key="4">
    <source>
        <dbReference type="Proteomes" id="UP001497623"/>
    </source>
</evidence>
<feature type="disulfide bond" evidence="1">
    <location>
        <begin position="42"/>
        <end position="51"/>
    </location>
</feature>
<feature type="domain" description="EGF-like" evidence="2">
    <location>
        <begin position="14"/>
        <end position="52"/>
    </location>
</feature>
<dbReference type="InterPro" id="IPR000742">
    <property type="entry name" value="EGF"/>
</dbReference>
<keyword evidence="4" id="KW-1185">Reference proteome</keyword>
<evidence type="ECO:0000256" key="1">
    <source>
        <dbReference type="PROSITE-ProRule" id="PRU00076"/>
    </source>
</evidence>